<dbReference type="AlphaFoldDB" id="A0A0W7WRZ1"/>
<reference evidence="3 4" key="1">
    <citation type="submission" date="2015-12" db="EMBL/GenBank/DDBJ databases">
        <title>Draft genome sequence of Streptomyces silvensis ATCC 53525, a producer of novel hormone antagonists.</title>
        <authorList>
            <person name="Johnston C.W."/>
            <person name="Li Y."/>
            <person name="Magarvey N.A."/>
        </authorList>
    </citation>
    <scope>NUCLEOTIDE SEQUENCE [LARGE SCALE GENOMIC DNA]</scope>
    <source>
        <strain evidence="3 4">ATCC 53525</strain>
    </source>
</reference>
<organism evidence="3 4">
    <name type="scientific">Streptomyces silvensis</name>
    <dbReference type="NCBI Taxonomy" id="1765722"/>
    <lineage>
        <taxon>Bacteria</taxon>
        <taxon>Bacillati</taxon>
        <taxon>Actinomycetota</taxon>
        <taxon>Actinomycetes</taxon>
        <taxon>Kitasatosporales</taxon>
        <taxon>Streptomycetaceae</taxon>
        <taxon>Streptomyces</taxon>
    </lineage>
</organism>
<feature type="region of interest" description="Disordered" evidence="1">
    <location>
        <begin position="1"/>
        <end position="60"/>
    </location>
</feature>
<dbReference type="GO" id="GO:0045892">
    <property type="term" value="P:negative regulation of DNA-templated transcription"/>
    <property type="evidence" value="ECO:0007669"/>
    <property type="project" value="TreeGrafter"/>
</dbReference>
<dbReference type="PANTHER" id="PTHR44846">
    <property type="entry name" value="MANNOSYL-D-GLYCERATE TRANSPORT/METABOLISM SYSTEM REPRESSOR MNGR-RELATED"/>
    <property type="match status" value="1"/>
</dbReference>
<dbReference type="RefSeq" id="WP_058852368.1">
    <property type="nucleotide sequence ID" value="NZ_LOCL01000078.1"/>
</dbReference>
<dbReference type="Pfam" id="PF07702">
    <property type="entry name" value="UTRA"/>
    <property type="match status" value="1"/>
</dbReference>
<dbReference type="PANTHER" id="PTHR44846:SF17">
    <property type="entry name" value="GNTR-FAMILY TRANSCRIPTIONAL REGULATOR"/>
    <property type="match status" value="1"/>
</dbReference>
<dbReference type="STRING" id="1765722.AT728_33180"/>
<feature type="compositionally biased region" description="Basic and acidic residues" evidence="1">
    <location>
        <begin position="33"/>
        <end position="58"/>
    </location>
</feature>
<proteinExistence type="predicted"/>
<evidence type="ECO:0000313" key="4">
    <source>
        <dbReference type="Proteomes" id="UP000054804"/>
    </source>
</evidence>
<gene>
    <name evidence="3" type="ORF">AT728_33180</name>
</gene>
<dbReference type="InterPro" id="IPR011663">
    <property type="entry name" value="UTRA"/>
</dbReference>
<name>A0A0W7WRZ1_9ACTN</name>
<dbReference type="InterPro" id="IPR028978">
    <property type="entry name" value="Chorismate_lyase_/UTRA_dom_sf"/>
</dbReference>
<evidence type="ECO:0000256" key="1">
    <source>
        <dbReference type="SAM" id="MobiDB-lite"/>
    </source>
</evidence>
<feature type="domain" description="UbiC transcription regulator-associated" evidence="2">
    <location>
        <begin position="63"/>
        <end position="204"/>
    </location>
</feature>
<dbReference type="Gene3D" id="3.40.1410.10">
    <property type="entry name" value="Chorismate lyase-like"/>
    <property type="match status" value="1"/>
</dbReference>
<feature type="compositionally biased region" description="Basic and acidic residues" evidence="1">
    <location>
        <begin position="1"/>
        <end position="13"/>
    </location>
</feature>
<dbReference type="InterPro" id="IPR050679">
    <property type="entry name" value="Bact_HTH_transcr_reg"/>
</dbReference>
<dbReference type="EMBL" id="LOCL01000078">
    <property type="protein sequence ID" value="KUF13313.1"/>
    <property type="molecule type" value="Genomic_DNA"/>
</dbReference>
<dbReference type="SUPFAM" id="SSF64288">
    <property type="entry name" value="Chorismate lyase-like"/>
    <property type="match status" value="1"/>
</dbReference>
<comment type="caution">
    <text evidence="3">The sequence shown here is derived from an EMBL/GenBank/DDBJ whole genome shotgun (WGS) entry which is preliminary data.</text>
</comment>
<protein>
    <submittedName>
        <fullName evidence="3">Transcriptional regulator</fullName>
    </submittedName>
</protein>
<sequence length="214" mass="23767">MAEAYERSADRAGDGAGDGAGDRAHAVRSNLRHQWEKDRARAPRDERAETGATERDTGLETEDLVFHASYRETKADKDLAAAFGVDEGTALVERSYRTRYAAETAPLTLVTSYLVRDVVAVNPDLLDDANEPWPGGTQNQLHTLGIEIDRFEEHVTARPPTPAEAAELGLPPRMPVLALRKLAYDTDDRVVEVSDIKLPGDRMELVFTTRLNRW</sequence>
<dbReference type="SMART" id="SM00866">
    <property type="entry name" value="UTRA"/>
    <property type="match status" value="1"/>
</dbReference>
<dbReference type="GO" id="GO:0003677">
    <property type="term" value="F:DNA binding"/>
    <property type="evidence" value="ECO:0007669"/>
    <property type="project" value="InterPro"/>
</dbReference>
<dbReference type="OrthoDB" id="4537656at2"/>
<dbReference type="Proteomes" id="UP000054804">
    <property type="component" value="Unassembled WGS sequence"/>
</dbReference>
<accession>A0A0W7WRZ1</accession>
<keyword evidence="4" id="KW-1185">Reference proteome</keyword>
<evidence type="ECO:0000259" key="2">
    <source>
        <dbReference type="SMART" id="SM00866"/>
    </source>
</evidence>
<evidence type="ECO:0000313" key="3">
    <source>
        <dbReference type="EMBL" id="KUF13313.1"/>
    </source>
</evidence>